<dbReference type="Proteomes" id="UP000828390">
    <property type="component" value="Unassembled WGS sequence"/>
</dbReference>
<reference evidence="2" key="1">
    <citation type="journal article" date="2019" name="bioRxiv">
        <title>The Genome of the Zebra Mussel, Dreissena polymorpha: A Resource for Invasive Species Research.</title>
        <authorList>
            <person name="McCartney M.A."/>
            <person name="Auch B."/>
            <person name="Kono T."/>
            <person name="Mallez S."/>
            <person name="Zhang Y."/>
            <person name="Obille A."/>
            <person name="Becker A."/>
            <person name="Abrahante J.E."/>
            <person name="Garbe J."/>
            <person name="Badalamenti J.P."/>
            <person name="Herman A."/>
            <person name="Mangelson H."/>
            <person name="Liachko I."/>
            <person name="Sullivan S."/>
            <person name="Sone E.D."/>
            <person name="Koren S."/>
            <person name="Silverstein K.A.T."/>
            <person name="Beckman K.B."/>
            <person name="Gohl D.M."/>
        </authorList>
    </citation>
    <scope>NUCLEOTIDE SEQUENCE</scope>
    <source>
        <strain evidence="2">Duluth1</strain>
        <tissue evidence="2">Whole animal</tissue>
    </source>
</reference>
<evidence type="ECO:0000256" key="1">
    <source>
        <dbReference type="SAM" id="MobiDB-lite"/>
    </source>
</evidence>
<evidence type="ECO:0000313" key="2">
    <source>
        <dbReference type="EMBL" id="KAH3770142.1"/>
    </source>
</evidence>
<keyword evidence="3" id="KW-1185">Reference proteome</keyword>
<protein>
    <submittedName>
        <fullName evidence="2">Uncharacterized protein</fullName>
    </submittedName>
</protein>
<feature type="region of interest" description="Disordered" evidence="1">
    <location>
        <begin position="29"/>
        <end position="54"/>
    </location>
</feature>
<reference evidence="2" key="2">
    <citation type="submission" date="2020-11" db="EMBL/GenBank/DDBJ databases">
        <authorList>
            <person name="McCartney M.A."/>
            <person name="Auch B."/>
            <person name="Kono T."/>
            <person name="Mallez S."/>
            <person name="Becker A."/>
            <person name="Gohl D.M."/>
            <person name="Silverstein K.A.T."/>
            <person name="Koren S."/>
            <person name="Bechman K.B."/>
            <person name="Herman A."/>
            <person name="Abrahante J.E."/>
            <person name="Garbe J."/>
        </authorList>
    </citation>
    <scope>NUCLEOTIDE SEQUENCE</scope>
    <source>
        <strain evidence="2">Duluth1</strain>
        <tissue evidence="2">Whole animal</tissue>
    </source>
</reference>
<accession>A0A9D4DXZ4</accession>
<comment type="caution">
    <text evidence="2">The sequence shown here is derived from an EMBL/GenBank/DDBJ whole genome shotgun (WGS) entry which is preliminary data.</text>
</comment>
<sequence>MQCCKERLGTYNRLPDSLRRCQDHTDTCRGLSDGVRQSPRPSGDLQETHRQSATVQRPWGFQNNLRRSERLSGTVIDF</sequence>
<proteinExistence type="predicted"/>
<gene>
    <name evidence="2" type="ORF">DPMN_171425</name>
</gene>
<dbReference type="AlphaFoldDB" id="A0A9D4DXZ4"/>
<name>A0A9D4DXZ4_DREPO</name>
<dbReference type="EMBL" id="JAIWYP010000009">
    <property type="protein sequence ID" value="KAH3770142.1"/>
    <property type="molecule type" value="Genomic_DNA"/>
</dbReference>
<evidence type="ECO:0000313" key="3">
    <source>
        <dbReference type="Proteomes" id="UP000828390"/>
    </source>
</evidence>
<organism evidence="2 3">
    <name type="scientific">Dreissena polymorpha</name>
    <name type="common">Zebra mussel</name>
    <name type="synonym">Mytilus polymorpha</name>
    <dbReference type="NCBI Taxonomy" id="45954"/>
    <lineage>
        <taxon>Eukaryota</taxon>
        <taxon>Metazoa</taxon>
        <taxon>Spiralia</taxon>
        <taxon>Lophotrochozoa</taxon>
        <taxon>Mollusca</taxon>
        <taxon>Bivalvia</taxon>
        <taxon>Autobranchia</taxon>
        <taxon>Heteroconchia</taxon>
        <taxon>Euheterodonta</taxon>
        <taxon>Imparidentia</taxon>
        <taxon>Neoheterodontei</taxon>
        <taxon>Myida</taxon>
        <taxon>Dreissenoidea</taxon>
        <taxon>Dreissenidae</taxon>
        <taxon>Dreissena</taxon>
    </lineage>
</organism>